<sequence>MTDTSPSTAFAGALSRAVSEGSLTLQQLSQRLGELGTPLSAATLSYWCSGRSVPARARSRQAVTHLERLLDLVPGHLVSSLPGALNARWNPSVGVADLKAVQLAVAGMGMDLDRHLEARVITDELTVSEDGQRMQLTTHQLHWADAKKVSRFPVLMPLPHPNARLESASAEAGAHLGSHQILPAAGVLAMEVRLDHELRRGDLGQIRYEVSWACDEPITQYTRRLPIVLGRLALAVAFEGDPPRTVVHAHLAQHGTASRTELPAGPQVQTCIAEAAAGIHRLEW</sequence>
<protein>
    <submittedName>
        <fullName evidence="1">Uncharacterized protein</fullName>
    </submittedName>
</protein>
<proteinExistence type="predicted"/>
<dbReference type="AlphaFoldDB" id="A0A1R4K401"/>
<accession>A0A1R4K401</accession>
<dbReference type="RefSeq" id="WP_094765261.1">
    <property type="nucleotide sequence ID" value="NZ_FUKQ01000044.1"/>
</dbReference>
<evidence type="ECO:0000313" key="1">
    <source>
        <dbReference type="EMBL" id="SJN39037.1"/>
    </source>
</evidence>
<name>A0A1R4K401_9ACTN</name>
<dbReference type="EMBL" id="FUKQ01000044">
    <property type="protein sequence ID" value="SJN39037.1"/>
    <property type="molecule type" value="Genomic_DNA"/>
</dbReference>
<dbReference type="OrthoDB" id="3722161at2"/>
<dbReference type="STRING" id="1255658.FM114_11310"/>
<organism evidence="1 2">
    <name type="scientific">Luteococcus japonicus LSP_Lj1</name>
    <dbReference type="NCBI Taxonomy" id="1255658"/>
    <lineage>
        <taxon>Bacteria</taxon>
        <taxon>Bacillati</taxon>
        <taxon>Actinomycetota</taxon>
        <taxon>Actinomycetes</taxon>
        <taxon>Propionibacteriales</taxon>
        <taxon>Propionibacteriaceae</taxon>
        <taxon>Luteococcus</taxon>
    </lineage>
</organism>
<keyword evidence="2" id="KW-1185">Reference proteome</keyword>
<evidence type="ECO:0000313" key="2">
    <source>
        <dbReference type="Proteomes" id="UP000188342"/>
    </source>
</evidence>
<reference evidence="1 2" key="1">
    <citation type="submission" date="2017-02" db="EMBL/GenBank/DDBJ databases">
        <authorList>
            <person name="Peterson S.W."/>
        </authorList>
    </citation>
    <scope>NUCLEOTIDE SEQUENCE [LARGE SCALE GENOMIC DNA]</scope>
    <source>
        <strain evidence="1 2">LSP_Lj1</strain>
    </source>
</reference>
<gene>
    <name evidence="1" type="ORF">FM114_11310</name>
</gene>
<dbReference type="Proteomes" id="UP000188342">
    <property type="component" value="Unassembled WGS sequence"/>
</dbReference>